<dbReference type="Gene3D" id="3.40.50.720">
    <property type="entry name" value="NAD(P)-binding Rossmann-like Domain"/>
    <property type="match status" value="1"/>
</dbReference>
<dbReference type="Gene3D" id="3.90.180.10">
    <property type="entry name" value="Medium-chain alcohol dehydrogenases, catalytic domain"/>
    <property type="match status" value="1"/>
</dbReference>
<comment type="similarity">
    <text evidence="2">Belongs to the zinc-containing alcohol dehydrogenase family.</text>
</comment>
<dbReference type="InterPro" id="IPR020843">
    <property type="entry name" value="ER"/>
</dbReference>
<sequence length="362" mass="38998">MAFEGVPKEMLAVQVVEFNKPYKIHKVPTPTSLKPHEILLKTVVASLCHTDSMVVAGKFPTKLPCTASHEGTGIVVAVGDQVTNFKKGDRVMSGLPRNPCGKCLNCQGPNDWHQYCQHIEGHIGVFVDGAFSEYHVVDNRTSCHIPDNVSFASAAPLACAGCTIYRAIIVAEVPEGGWLGIVGAGGGLGHLGIQFAMAKGINVVAVDARDEGLELCKKAGAKHIFDAREGKEKVVEQVQKLTDGLGVHASINVSEHETSADMACAITRMHGTMVQTAQPDRVSVAFQELIFRDIRIKGTLIAGQEYSQQMLNDTGKHGIKVATNIFYGLEEVPKMVELAHSGKMKGKAVCVVDKAEFEKENI</sequence>
<proteinExistence type="inferred from homology"/>
<dbReference type="GeneID" id="27715864"/>
<reference evidence="8 9" key="1">
    <citation type="submission" date="2015-01" db="EMBL/GenBank/DDBJ databases">
        <title>The Genome Sequence of Fonsecaea multimorphosa CBS 102226.</title>
        <authorList>
            <consortium name="The Broad Institute Genomics Platform"/>
            <person name="Cuomo C."/>
            <person name="de Hoog S."/>
            <person name="Gorbushina A."/>
            <person name="Stielow B."/>
            <person name="Teixiera M."/>
            <person name="Abouelleil A."/>
            <person name="Chapman S.B."/>
            <person name="Priest M."/>
            <person name="Young S.K."/>
            <person name="Wortman J."/>
            <person name="Nusbaum C."/>
            <person name="Birren B."/>
        </authorList>
    </citation>
    <scope>NUCLEOTIDE SEQUENCE [LARGE SCALE GENOMIC DNA]</scope>
    <source>
        <strain evidence="8 9">CBS 102226</strain>
    </source>
</reference>
<dbReference type="InterPro" id="IPR036291">
    <property type="entry name" value="NAD(P)-bd_dom_sf"/>
</dbReference>
<evidence type="ECO:0000256" key="5">
    <source>
        <dbReference type="ARBA" id="ARBA00023002"/>
    </source>
</evidence>
<dbReference type="STRING" id="1442371.A0A0D2JLC2"/>
<keyword evidence="5" id="KW-0560">Oxidoreductase</keyword>
<keyword evidence="9" id="KW-1185">Reference proteome</keyword>
<evidence type="ECO:0000256" key="4">
    <source>
        <dbReference type="ARBA" id="ARBA00022833"/>
    </source>
</evidence>
<evidence type="ECO:0000313" key="8">
    <source>
        <dbReference type="EMBL" id="KIX94092.1"/>
    </source>
</evidence>
<dbReference type="SMART" id="SM00829">
    <property type="entry name" value="PKS_ER"/>
    <property type="match status" value="1"/>
</dbReference>
<dbReference type="SUPFAM" id="SSF51735">
    <property type="entry name" value="NAD(P)-binding Rossmann-fold domains"/>
    <property type="match status" value="1"/>
</dbReference>
<dbReference type="VEuPathDB" id="FungiDB:Z520_10118"/>
<dbReference type="PANTHER" id="PTHR42940">
    <property type="entry name" value="ALCOHOL DEHYDROGENASE 1-RELATED"/>
    <property type="match status" value="1"/>
</dbReference>
<dbReference type="SUPFAM" id="SSF50129">
    <property type="entry name" value="GroES-like"/>
    <property type="match status" value="1"/>
</dbReference>
<dbReference type="Pfam" id="PF00107">
    <property type="entry name" value="ADH_zinc_N"/>
    <property type="match status" value="1"/>
</dbReference>
<name>A0A0D2JLC2_9EURO</name>
<comment type="cofactor">
    <cofactor evidence="1">
        <name>Zn(2+)</name>
        <dbReference type="ChEBI" id="CHEBI:29105"/>
    </cofactor>
</comment>
<dbReference type="InterPro" id="IPR011032">
    <property type="entry name" value="GroES-like_sf"/>
</dbReference>
<evidence type="ECO:0000256" key="2">
    <source>
        <dbReference type="ARBA" id="ARBA00008072"/>
    </source>
</evidence>
<dbReference type="AlphaFoldDB" id="A0A0D2JLC2"/>
<keyword evidence="3" id="KW-0479">Metal-binding</keyword>
<accession>A0A0D2JLC2</accession>
<dbReference type="PANTHER" id="PTHR42940:SF8">
    <property type="entry name" value="VACUOLAR PROTEIN SORTING-ASSOCIATED PROTEIN 11"/>
    <property type="match status" value="1"/>
</dbReference>
<evidence type="ECO:0000313" key="9">
    <source>
        <dbReference type="Proteomes" id="UP000053411"/>
    </source>
</evidence>
<keyword evidence="4" id="KW-0862">Zinc</keyword>
<dbReference type="GO" id="GO:0004022">
    <property type="term" value="F:alcohol dehydrogenase (NAD+) activity"/>
    <property type="evidence" value="ECO:0007669"/>
    <property type="project" value="TreeGrafter"/>
</dbReference>
<keyword evidence="6" id="KW-0520">NAD</keyword>
<evidence type="ECO:0000256" key="1">
    <source>
        <dbReference type="ARBA" id="ARBA00001947"/>
    </source>
</evidence>
<dbReference type="GO" id="GO:0046872">
    <property type="term" value="F:metal ion binding"/>
    <property type="evidence" value="ECO:0007669"/>
    <property type="project" value="UniProtKB-KW"/>
</dbReference>
<dbReference type="EMBL" id="KN848089">
    <property type="protein sequence ID" value="KIX94092.1"/>
    <property type="molecule type" value="Genomic_DNA"/>
</dbReference>
<dbReference type="Proteomes" id="UP000053411">
    <property type="component" value="Unassembled WGS sequence"/>
</dbReference>
<evidence type="ECO:0000256" key="6">
    <source>
        <dbReference type="ARBA" id="ARBA00023027"/>
    </source>
</evidence>
<feature type="domain" description="Enoyl reductase (ER)" evidence="7">
    <location>
        <begin position="12"/>
        <end position="350"/>
    </location>
</feature>
<evidence type="ECO:0000256" key="3">
    <source>
        <dbReference type="ARBA" id="ARBA00022723"/>
    </source>
</evidence>
<gene>
    <name evidence="8" type="ORF">Z520_10118</name>
</gene>
<dbReference type="InterPro" id="IPR013149">
    <property type="entry name" value="ADH-like_C"/>
</dbReference>
<protein>
    <recommendedName>
        <fullName evidence="7">Enoyl reductase (ER) domain-containing protein</fullName>
    </recommendedName>
</protein>
<dbReference type="OrthoDB" id="256333at2759"/>
<dbReference type="Pfam" id="PF08240">
    <property type="entry name" value="ADH_N"/>
    <property type="match status" value="1"/>
</dbReference>
<dbReference type="InterPro" id="IPR013154">
    <property type="entry name" value="ADH-like_N"/>
</dbReference>
<dbReference type="GO" id="GO:0005737">
    <property type="term" value="C:cytoplasm"/>
    <property type="evidence" value="ECO:0007669"/>
    <property type="project" value="TreeGrafter"/>
</dbReference>
<dbReference type="FunFam" id="3.40.50.720:FF:000039">
    <property type="entry name" value="Alcohol dehydrogenase AdhP"/>
    <property type="match status" value="1"/>
</dbReference>
<dbReference type="RefSeq" id="XP_016628215.1">
    <property type="nucleotide sequence ID" value="XM_016780612.1"/>
</dbReference>
<evidence type="ECO:0000259" key="7">
    <source>
        <dbReference type="SMART" id="SM00829"/>
    </source>
</evidence>
<organism evidence="8 9">
    <name type="scientific">Fonsecaea multimorphosa CBS 102226</name>
    <dbReference type="NCBI Taxonomy" id="1442371"/>
    <lineage>
        <taxon>Eukaryota</taxon>
        <taxon>Fungi</taxon>
        <taxon>Dikarya</taxon>
        <taxon>Ascomycota</taxon>
        <taxon>Pezizomycotina</taxon>
        <taxon>Eurotiomycetes</taxon>
        <taxon>Chaetothyriomycetidae</taxon>
        <taxon>Chaetothyriales</taxon>
        <taxon>Herpotrichiellaceae</taxon>
        <taxon>Fonsecaea</taxon>
    </lineage>
</organism>